<evidence type="ECO:0008006" key="4">
    <source>
        <dbReference type="Google" id="ProtNLM"/>
    </source>
</evidence>
<protein>
    <recommendedName>
        <fullName evidence="4">DUF4378 domain-containing protein</fullName>
    </recommendedName>
</protein>
<feature type="region of interest" description="Disordered" evidence="1">
    <location>
        <begin position="1"/>
        <end position="115"/>
    </location>
</feature>
<reference evidence="2 3" key="1">
    <citation type="journal article" date="2021" name="Sci. Rep.">
        <title>Genome analysis of a halophilic bacterium Halomonas malpeensis YU-PRIM-29(T) reveals its exopolysaccharide and pigment producing capabilities.</title>
        <authorList>
            <person name="Athmika"/>
            <person name="Ghate S.D."/>
            <person name="Arun A.B."/>
            <person name="Rao S.S."/>
            <person name="Kumar S.T.A."/>
            <person name="Kandiyil M.K."/>
            <person name="Saptami K."/>
            <person name="Rekha P.D."/>
        </authorList>
    </citation>
    <scope>NUCLEOTIDE SEQUENCE [LARGE SCALE GENOMIC DNA]</scope>
    <source>
        <strain evidence="3">prim 29</strain>
    </source>
</reference>
<evidence type="ECO:0000256" key="1">
    <source>
        <dbReference type="SAM" id="MobiDB-lite"/>
    </source>
</evidence>
<feature type="compositionally biased region" description="Low complexity" evidence="1">
    <location>
        <begin position="92"/>
        <end position="102"/>
    </location>
</feature>
<evidence type="ECO:0000313" key="2">
    <source>
        <dbReference type="EMBL" id="MCB8890228.1"/>
    </source>
</evidence>
<feature type="compositionally biased region" description="Polar residues" evidence="1">
    <location>
        <begin position="1"/>
        <end position="14"/>
    </location>
</feature>
<comment type="caution">
    <text evidence="2">The sequence shown here is derived from an EMBL/GenBank/DDBJ whole genome shotgun (WGS) entry which is preliminary data.</text>
</comment>
<proteinExistence type="predicted"/>
<dbReference type="Proteomes" id="UP001319882">
    <property type="component" value="Unassembled WGS sequence"/>
</dbReference>
<dbReference type="EMBL" id="WHVL01000006">
    <property type="protein sequence ID" value="MCB8890228.1"/>
    <property type="molecule type" value="Genomic_DNA"/>
</dbReference>
<organism evidence="2 3">
    <name type="scientific">Vreelandella malpeensis</name>
    <dbReference type="NCBI Taxonomy" id="1172368"/>
    <lineage>
        <taxon>Bacteria</taxon>
        <taxon>Pseudomonadati</taxon>
        <taxon>Pseudomonadota</taxon>
        <taxon>Gammaproteobacteria</taxon>
        <taxon>Oceanospirillales</taxon>
        <taxon>Halomonadaceae</taxon>
        <taxon>Vreelandella</taxon>
    </lineage>
</organism>
<accession>A0ABS8DVD9</accession>
<name>A0ABS8DVD9_9GAMM</name>
<dbReference type="RefSeq" id="WP_227390897.1">
    <property type="nucleotide sequence ID" value="NZ_JBHSCJ010000008.1"/>
</dbReference>
<evidence type="ECO:0000313" key="3">
    <source>
        <dbReference type="Proteomes" id="UP001319882"/>
    </source>
</evidence>
<gene>
    <name evidence="2" type="ORF">GEV37_14005</name>
</gene>
<keyword evidence="3" id="KW-1185">Reference proteome</keyword>
<sequence>MGTSASNTGPNNKSPLIPPWAEQGDSVEVGAGEGNVHDGDDDQQTPHDADGNEPSQEVDNGKVQEQIPGPVPNIPSPNRLAGARRAFGDYAKSSGNSSNLRGSLKKYSRSSGGGSGISRRLASGITAGSGLLGMMQGDSVRVNDRTLSLSDLNGLSTDQAIDRISEHLTPENGDADSVRLALDFALAEVLAEEDIFDESMFTDEVVQEAISCYLTDLIFQDVVNGMGKAWFHAEHPSKHHRMEEELRDLIKVITQSNVEKVTNDNGGGISKENITKIQIDVISQTVDEWENFDG</sequence>